<proteinExistence type="predicted"/>
<dbReference type="InterPro" id="IPR014044">
    <property type="entry name" value="CAP_dom"/>
</dbReference>
<gene>
    <name evidence="4" type="ORF">HC031_20505</name>
</gene>
<evidence type="ECO:0000313" key="5">
    <source>
        <dbReference type="Proteomes" id="UP000722989"/>
    </source>
</evidence>
<dbReference type="InterPro" id="IPR035940">
    <property type="entry name" value="CAP_sf"/>
</dbReference>
<feature type="region of interest" description="Disordered" evidence="1">
    <location>
        <begin position="29"/>
        <end position="103"/>
    </location>
</feature>
<feature type="chain" id="PRO_5046167939" evidence="2">
    <location>
        <begin position="23"/>
        <end position="229"/>
    </location>
</feature>
<reference evidence="4 5" key="1">
    <citation type="submission" date="2020-03" db="EMBL/GenBank/DDBJ databases">
        <title>WGS of the type strain of Planosporangium spp.</title>
        <authorList>
            <person name="Thawai C."/>
        </authorList>
    </citation>
    <scope>NUCLEOTIDE SEQUENCE [LARGE SCALE GENOMIC DNA]</scope>
    <source>
        <strain evidence="4 5">TBRC 5610</strain>
    </source>
</reference>
<keyword evidence="2" id="KW-0732">Signal</keyword>
<accession>A0ABX0Y427</accession>
<dbReference type="EMBL" id="JAATVY010000016">
    <property type="protein sequence ID" value="NJC72079.1"/>
    <property type="molecule type" value="Genomic_DNA"/>
</dbReference>
<dbReference type="RefSeq" id="WP_167927119.1">
    <property type="nucleotide sequence ID" value="NZ_JAATVY010000016.1"/>
</dbReference>
<feature type="domain" description="SCP" evidence="3">
    <location>
        <begin position="109"/>
        <end position="224"/>
    </location>
</feature>
<organism evidence="4 5">
    <name type="scientific">Planosporangium thailandense</name>
    <dbReference type="NCBI Taxonomy" id="765197"/>
    <lineage>
        <taxon>Bacteria</taxon>
        <taxon>Bacillati</taxon>
        <taxon>Actinomycetota</taxon>
        <taxon>Actinomycetes</taxon>
        <taxon>Micromonosporales</taxon>
        <taxon>Micromonosporaceae</taxon>
        <taxon>Planosporangium</taxon>
    </lineage>
</organism>
<dbReference type="SUPFAM" id="SSF55797">
    <property type="entry name" value="PR-1-like"/>
    <property type="match status" value="1"/>
</dbReference>
<keyword evidence="5" id="KW-1185">Reference proteome</keyword>
<sequence length="229" mass="22578">MRPVVVAAATVVAVAVSSAVGAVASGHVAGRHATGPDTAAPVVDAGAPADATSSRGARVGVSAADETTAGEPARTSPPTDTGAVGGSVTPGPAPPTPPSGDAGTETAVLTLVNQARATAGCAALTADPRLTAAARAHSADMARRGYFAHDTPDGVTVGARITAAGYRFSAAGENIAKGQQSASAVMRAWMNSPGHRANILNCRFRHLGIGLTRQGSTPVWTQDFGAPLG</sequence>
<evidence type="ECO:0000313" key="4">
    <source>
        <dbReference type="EMBL" id="NJC72079.1"/>
    </source>
</evidence>
<dbReference type="Gene3D" id="3.40.33.10">
    <property type="entry name" value="CAP"/>
    <property type="match status" value="1"/>
</dbReference>
<name>A0ABX0Y427_9ACTN</name>
<feature type="signal peptide" evidence="2">
    <location>
        <begin position="1"/>
        <end position="22"/>
    </location>
</feature>
<evidence type="ECO:0000259" key="3">
    <source>
        <dbReference type="Pfam" id="PF00188"/>
    </source>
</evidence>
<dbReference type="CDD" id="cd05379">
    <property type="entry name" value="CAP_bacterial"/>
    <property type="match status" value="1"/>
</dbReference>
<evidence type="ECO:0000256" key="2">
    <source>
        <dbReference type="SAM" id="SignalP"/>
    </source>
</evidence>
<dbReference type="PANTHER" id="PTHR31157">
    <property type="entry name" value="SCP DOMAIN-CONTAINING PROTEIN"/>
    <property type="match status" value="1"/>
</dbReference>
<dbReference type="Pfam" id="PF00188">
    <property type="entry name" value="CAP"/>
    <property type="match status" value="1"/>
</dbReference>
<dbReference type="Proteomes" id="UP000722989">
    <property type="component" value="Unassembled WGS sequence"/>
</dbReference>
<evidence type="ECO:0000256" key="1">
    <source>
        <dbReference type="SAM" id="MobiDB-lite"/>
    </source>
</evidence>
<protein>
    <submittedName>
        <fullName evidence="4">CAP domain-containing protein</fullName>
    </submittedName>
</protein>
<comment type="caution">
    <text evidence="4">The sequence shown here is derived from an EMBL/GenBank/DDBJ whole genome shotgun (WGS) entry which is preliminary data.</text>
</comment>
<feature type="compositionally biased region" description="Low complexity" evidence="1">
    <location>
        <begin position="36"/>
        <end position="52"/>
    </location>
</feature>
<dbReference type="PANTHER" id="PTHR31157:SF1">
    <property type="entry name" value="SCP DOMAIN-CONTAINING PROTEIN"/>
    <property type="match status" value="1"/>
</dbReference>